<keyword evidence="2" id="KW-0805">Transcription regulation</keyword>
<evidence type="ECO:0000259" key="7">
    <source>
        <dbReference type="PROSITE" id="PS51998"/>
    </source>
</evidence>
<comment type="subcellular location">
    <subcellularLocation>
        <location evidence="1">Nucleus</location>
    </subcellularLocation>
</comment>
<evidence type="ECO:0000313" key="9">
    <source>
        <dbReference type="Proteomes" id="UP000652761"/>
    </source>
</evidence>
<dbReference type="SUPFAM" id="SSF109715">
    <property type="entry name" value="DEK C-terminal domain"/>
    <property type="match status" value="1"/>
</dbReference>
<feature type="region of interest" description="Disordered" evidence="5">
    <location>
        <begin position="59"/>
        <end position="135"/>
    </location>
</feature>
<dbReference type="Gene3D" id="1.10.245.10">
    <property type="entry name" value="SWIB/MDM2 domain"/>
    <property type="match status" value="2"/>
</dbReference>
<dbReference type="SUPFAM" id="SSF47592">
    <property type="entry name" value="SWIB/MDM2 domain"/>
    <property type="match status" value="2"/>
</dbReference>
<dbReference type="InterPro" id="IPR036885">
    <property type="entry name" value="SWIB_MDM2_dom_sf"/>
</dbReference>
<evidence type="ECO:0000256" key="4">
    <source>
        <dbReference type="ARBA" id="ARBA00023242"/>
    </source>
</evidence>
<comment type="caution">
    <text evidence="8">The sequence shown here is derived from an EMBL/GenBank/DDBJ whole genome shotgun (WGS) entry which is preliminary data.</text>
</comment>
<sequence length="334" mass="37490">MVSDSELARRLREVLRVSDLTTTTTATVRHRLEEDFGVDLSGKKAFIREQVDLFLQNPVEDGEGEEGHGEGNGGAKGGEGEEEEGGDASGGDGGDGEEEGEEEEEDEEATNGSSSRKKAPSKTSEDVKKRGGGFTKLCSLSPELQKFVGASELARTQVVKQLWAYIRKHNLQDPTNRRKIICDARLHELFNVKMIDMFQMNKVLAKHIWPMSSGDGKTKSSEKDKQRKKEREGSDELQEKKKQRKTGNTGFLAPLPLSDPLINFFGTGERALSRADVVRRMWEYIKQNNLQDPSDKRRIICDEKLKELFEVESFNGFTVSKLLASHFIKTEHKN</sequence>
<dbReference type="Pfam" id="PF02201">
    <property type="entry name" value="SWIB"/>
    <property type="match status" value="2"/>
</dbReference>
<dbReference type="InterPro" id="IPR003121">
    <property type="entry name" value="SWIB_MDM2_domain"/>
</dbReference>
<evidence type="ECO:0000256" key="1">
    <source>
        <dbReference type="ARBA" id="ARBA00004123"/>
    </source>
</evidence>
<protein>
    <submittedName>
        <fullName evidence="8">Uncharacterized protein</fullName>
    </submittedName>
</protein>
<dbReference type="GO" id="GO:0000500">
    <property type="term" value="C:RNA polymerase I upstream activating factor complex"/>
    <property type="evidence" value="ECO:0007669"/>
    <property type="project" value="UniProtKB-ARBA"/>
</dbReference>
<proteinExistence type="predicted"/>
<dbReference type="CDD" id="cd10567">
    <property type="entry name" value="SWIB-MDM2_like"/>
    <property type="match status" value="2"/>
</dbReference>
<dbReference type="SMART" id="SM00151">
    <property type="entry name" value="SWIB"/>
    <property type="match status" value="2"/>
</dbReference>
<feature type="domain" description="DM2" evidence="6">
    <location>
        <begin position="133"/>
        <end position="210"/>
    </location>
</feature>
<feature type="compositionally biased region" description="Basic and acidic residues" evidence="5">
    <location>
        <begin position="216"/>
        <end position="240"/>
    </location>
</feature>
<keyword evidence="4" id="KW-0539">Nucleus</keyword>
<dbReference type="InterPro" id="IPR019835">
    <property type="entry name" value="SWIB_domain"/>
</dbReference>
<organism evidence="8 9">
    <name type="scientific">Colocasia esculenta</name>
    <name type="common">Wild taro</name>
    <name type="synonym">Arum esculentum</name>
    <dbReference type="NCBI Taxonomy" id="4460"/>
    <lineage>
        <taxon>Eukaryota</taxon>
        <taxon>Viridiplantae</taxon>
        <taxon>Streptophyta</taxon>
        <taxon>Embryophyta</taxon>
        <taxon>Tracheophyta</taxon>
        <taxon>Spermatophyta</taxon>
        <taxon>Magnoliopsida</taxon>
        <taxon>Liliopsida</taxon>
        <taxon>Araceae</taxon>
        <taxon>Aroideae</taxon>
        <taxon>Colocasieae</taxon>
        <taxon>Colocasia</taxon>
    </lineage>
</organism>
<dbReference type="GO" id="GO:0001181">
    <property type="term" value="F:RNA polymerase I general transcription initiation factor activity"/>
    <property type="evidence" value="ECO:0007669"/>
    <property type="project" value="UniProtKB-ARBA"/>
</dbReference>
<dbReference type="InterPro" id="IPR014876">
    <property type="entry name" value="DEK_C"/>
</dbReference>
<feature type="compositionally biased region" description="Acidic residues" evidence="5">
    <location>
        <begin position="94"/>
        <end position="109"/>
    </location>
</feature>
<evidence type="ECO:0000259" key="6">
    <source>
        <dbReference type="PROSITE" id="PS51925"/>
    </source>
</evidence>
<dbReference type="Gene3D" id="1.10.10.60">
    <property type="entry name" value="Homeodomain-like"/>
    <property type="match status" value="1"/>
</dbReference>
<dbReference type="Pfam" id="PF08766">
    <property type="entry name" value="DEK_C"/>
    <property type="match status" value="1"/>
</dbReference>
<evidence type="ECO:0000256" key="2">
    <source>
        <dbReference type="ARBA" id="ARBA00023015"/>
    </source>
</evidence>
<keyword evidence="3" id="KW-0804">Transcription</keyword>
<dbReference type="OrthoDB" id="10251073at2759"/>
<feature type="domain" description="DEK-C" evidence="7">
    <location>
        <begin position="1"/>
        <end position="56"/>
    </location>
</feature>
<evidence type="ECO:0000256" key="3">
    <source>
        <dbReference type="ARBA" id="ARBA00023163"/>
    </source>
</evidence>
<keyword evidence="9" id="KW-1185">Reference proteome</keyword>
<dbReference type="Proteomes" id="UP000652761">
    <property type="component" value="Unassembled WGS sequence"/>
</dbReference>
<name>A0A843WJG4_COLES</name>
<dbReference type="EMBL" id="NMUH01004538">
    <property type="protein sequence ID" value="MQM09979.1"/>
    <property type="molecule type" value="Genomic_DNA"/>
</dbReference>
<dbReference type="AlphaFoldDB" id="A0A843WJG4"/>
<dbReference type="FunFam" id="1.10.245.10:FF:000004">
    <property type="entry name" value="Upstream activation factor subunit"/>
    <property type="match status" value="1"/>
</dbReference>
<evidence type="ECO:0000313" key="8">
    <source>
        <dbReference type="EMBL" id="MQM09979.1"/>
    </source>
</evidence>
<dbReference type="PROSITE" id="PS51998">
    <property type="entry name" value="DEK_C"/>
    <property type="match status" value="1"/>
</dbReference>
<dbReference type="PROSITE" id="PS51925">
    <property type="entry name" value="SWIB_MDM2"/>
    <property type="match status" value="2"/>
</dbReference>
<accession>A0A843WJG4</accession>
<reference evidence="8" key="1">
    <citation type="submission" date="2017-07" db="EMBL/GenBank/DDBJ databases">
        <title>Taro Niue Genome Assembly and Annotation.</title>
        <authorList>
            <person name="Atibalentja N."/>
            <person name="Keating K."/>
            <person name="Fields C.J."/>
        </authorList>
    </citation>
    <scope>NUCLEOTIDE SEQUENCE</scope>
    <source>
        <strain evidence="8">Niue_2</strain>
        <tissue evidence="8">Leaf</tissue>
    </source>
</reference>
<evidence type="ECO:0000256" key="5">
    <source>
        <dbReference type="SAM" id="MobiDB-lite"/>
    </source>
</evidence>
<feature type="region of interest" description="Disordered" evidence="5">
    <location>
        <begin position="210"/>
        <end position="250"/>
    </location>
</feature>
<feature type="domain" description="DM2" evidence="6">
    <location>
        <begin position="250"/>
        <end position="329"/>
    </location>
</feature>
<gene>
    <name evidence="8" type="ORF">Taro_042871</name>
</gene>
<dbReference type="PANTHER" id="PTHR13844">
    <property type="entry name" value="SWI/SNF-RELATED MATRIX-ASSOCIATED ACTIN-DEPENDENT REGULATOR OF CHROMATIN SUBFAMILY D"/>
    <property type="match status" value="1"/>
</dbReference>